<dbReference type="InterPro" id="IPR019775">
    <property type="entry name" value="WD40_repeat_CS"/>
</dbReference>
<accession>A0A165TPB4</accession>
<evidence type="ECO:0000313" key="6">
    <source>
        <dbReference type="Proteomes" id="UP000076761"/>
    </source>
</evidence>
<dbReference type="InParanoid" id="A0A165TPB4"/>
<dbReference type="PANTHER" id="PTHR47232">
    <property type="entry name" value="TRANSDUCIN FAMILY PROTEIN / WD-40 REPEAT FAMILY PROTEIN"/>
    <property type="match status" value="1"/>
</dbReference>
<keyword evidence="1 3" id="KW-0853">WD repeat</keyword>
<dbReference type="AlphaFoldDB" id="A0A165TPB4"/>
<feature type="repeat" description="WD" evidence="3">
    <location>
        <begin position="60"/>
        <end position="102"/>
    </location>
</feature>
<reference evidence="5 6" key="1">
    <citation type="journal article" date="2016" name="Mol. Biol. Evol.">
        <title>Comparative Genomics of Early-Diverging Mushroom-Forming Fungi Provides Insights into the Origins of Lignocellulose Decay Capabilities.</title>
        <authorList>
            <person name="Nagy L.G."/>
            <person name="Riley R."/>
            <person name="Tritt A."/>
            <person name="Adam C."/>
            <person name="Daum C."/>
            <person name="Floudas D."/>
            <person name="Sun H."/>
            <person name="Yadav J.S."/>
            <person name="Pangilinan J."/>
            <person name="Larsson K.H."/>
            <person name="Matsuura K."/>
            <person name="Barry K."/>
            <person name="Labutti K."/>
            <person name="Kuo R."/>
            <person name="Ohm R.A."/>
            <person name="Bhattacharya S.S."/>
            <person name="Shirouzu T."/>
            <person name="Yoshinaga Y."/>
            <person name="Martin F.M."/>
            <person name="Grigoriev I.V."/>
            <person name="Hibbett D.S."/>
        </authorList>
    </citation>
    <scope>NUCLEOTIDE SEQUENCE [LARGE SCALE GENOMIC DNA]</scope>
    <source>
        <strain evidence="5 6">HHB14362 ss-1</strain>
    </source>
</reference>
<evidence type="ECO:0000256" key="2">
    <source>
        <dbReference type="ARBA" id="ARBA00022737"/>
    </source>
</evidence>
<dbReference type="InterPro" id="IPR015943">
    <property type="entry name" value="WD40/YVTN_repeat-like_dom_sf"/>
</dbReference>
<dbReference type="InterPro" id="IPR036322">
    <property type="entry name" value="WD40_repeat_dom_sf"/>
</dbReference>
<protein>
    <submittedName>
        <fullName evidence="5">WD40 repeat-like protein</fullName>
    </submittedName>
</protein>
<evidence type="ECO:0000256" key="4">
    <source>
        <dbReference type="SAM" id="MobiDB-lite"/>
    </source>
</evidence>
<dbReference type="EMBL" id="KV425564">
    <property type="protein sequence ID" value="KZT26971.1"/>
    <property type="molecule type" value="Genomic_DNA"/>
</dbReference>
<gene>
    <name evidence="5" type="ORF">NEOLEDRAFT_1061942</name>
</gene>
<evidence type="ECO:0000256" key="3">
    <source>
        <dbReference type="PROSITE-ProRule" id="PRU00221"/>
    </source>
</evidence>
<dbReference type="Pfam" id="PF00400">
    <property type="entry name" value="WD40"/>
    <property type="match status" value="2"/>
</dbReference>
<feature type="region of interest" description="Disordered" evidence="4">
    <location>
        <begin position="1"/>
        <end position="20"/>
    </location>
</feature>
<feature type="compositionally biased region" description="Basic and acidic residues" evidence="4">
    <location>
        <begin position="1"/>
        <end position="15"/>
    </location>
</feature>
<dbReference type="PRINTS" id="PR00320">
    <property type="entry name" value="GPROTEINBRPT"/>
</dbReference>
<dbReference type="InterPro" id="IPR020472">
    <property type="entry name" value="WD40_PAC1"/>
</dbReference>
<dbReference type="InterPro" id="IPR001680">
    <property type="entry name" value="WD40_rpt"/>
</dbReference>
<evidence type="ECO:0000256" key="1">
    <source>
        <dbReference type="ARBA" id="ARBA00022574"/>
    </source>
</evidence>
<organism evidence="5 6">
    <name type="scientific">Neolentinus lepideus HHB14362 ss-1</name>
    <dbReference type="NCBI Taxonomy" id="1314782"/>
    <lineage>
        <taxon>Eukaryota</taxon>
        <taxon>Fungi</taxon>
        <taxon>Dikarya</taxon>
        <taxon>Basidiomycota</taxon>
        <taxon>Agaricomycotina</taxon>
        <taxon>Agaricomycetes</taxon>
        <taxon>Gloeophyllales</taxon>
        <taxon>Gloeophyllaceae</taxon>
        <taxon>Neolentinus</taxon>
    </lineage>
</organism>
<keyword evidence="2" id="KW-0677">Repeat</keyword>
<sequence length="231" mass="25746">MDRPIRPGKEPDKKTGNGVSAVCPLRHSGDFATGGHDHSVHLWSLRDVTSLRYSTPTLLSINHTSMIQSLLAIRDTSHKLVSAGADCAVRMWDMSSERVVRSFKVSNSVYHVHELENPFCTLLEVAHRDQQFEIHDHRLVPEKPVQRFGYASIHTHGRYIKGDIQSSNFACGDREGSIHLWDLRNTQATALSMSCFPGCKVVQVTFSSRERLTACSEDSEITTLDLGTGNS</sequence>
<dbReference type="PANTHER" id="PTHR47232:SF1">
    <property type="entry name" value="TRANSDUCIN FAMILY PROTEIN _ WD-40 REPEAT FAMILY PROTEIN"/>
    <property type="match status" value="1"/>
</dbReference>
<dbReference type="OrthoDB" id="1897642at2759"/>
<dbReference type="SUPFAM" id="SSF50978">
    <property type="entry name" value="WD40 repeat-like"/>
    <property type="match status" value="1"/>
</dbReference>
<proteinExistence type="predicted"/>
<dbReference type="PROSITE" id="PS00678">
    <property type="entry name" value="WD_REPEATS_1"/>
    <property type="match status" value="1"/>
</dbReference>
<keyword evidence="6" id="KW-1185">Reference proteome</keyword>
<dbReference type="Proteomes" id="UP000076761">
    <property type="component" value="Unassembled WGS sequence"/>
</dbReference>
<name>A0A165TPB4_9AGAM</name>
<dbReference type="SMART" id="SM00320">
    <property type="entry name" value="WD40"/>
    <property type="match status" value="3"/>
</dbReference>
<dbReference type="Gene3D" id="2.130.10.10">
    <property type="entry name" value="YVTN repeat-like/Quinoprotein amine dehydrogenase"/>
    <property type="match status" value="1"/>
</dbReference>
<evidence type="ECO:0000313" key="5">
    <source>
        <dbReference type="EMBL" id="KZT26971.1"/>
    </source>
</evidence>
<dbReference type="PROSITE" id="PS50082">
    <property type="entry name" value="WD_REPEATS_2"/>
    <property type="match status" value="1"/>
</dbReference>
<dbReference type="STRING" id="1314782.A0A165TPB4"/>